<sequence length="65" mass="7254">MDARATLAPGDRVRLYGRPDRNGIAPTWLGRLKRVPADTGRFIVACDDGRTRTTTKRMNLDRAPS</sequence>
<dbReference type="EMBL" id="ON529857">
    <property type="protein sequence ID" value="USN15612.1"/>
    <property type="molecule type" value="Genomic_DNA"/>
</dbReference>
<reference evidence="1 2" key="1">
    <citation type="submission" date="2022-05" db="EMBL/GenBank/DDBJ databases">
        <authorList>
            <person name="Friedrich I."/>
            <person name="Poehlein A."/>
            <person name="Schneider D."/>
            <person name="Hertel R."/>
            <person name="Daniel R."/>
        </authorList>
    </citation>
    <scope>NUCLEOTIDE SEQUENCE [LARGE SCALE GENOMIC DNA]</scope>
</reference>
<protein>
    <recommendedName>
        <fullName evidence="3">DUF1918 domain-containing protein</fullName>
    </recommendedName>
</protein>
<gene>
    <name evidence="1" type="ORF">KIKIMORA_04940</name>
</gene>
<evidence type="ECO:0000313" key="2">
    <source>
        <dbReference type="Proteomes" id="UP001056576"/>
    </source>
</evidence>
<evidence type="ECO:0000313" key="1">
    <source>
        <dbReference type="EMBL" id="USN15612.1"/>
    </source>
</evidence>
<accession>A0A9E7SMX1</accession>
<proteinExistence type="predicted"/>
<organism evidence="1 2">
    <name type="scientific">Brevundimonas phage vB_BpoS-Kikimora</name>
    <dbReference type="NCBI Taxonomy" id="2948601"/>
    <lineage>
        <taxon>Viruses</taxon>
        <taxon>Duplodnaviria</taxon>
        <taxon>Heunggongvirae</taxon>
        <taxon>Uroviricota</taxon>
        <taxon>Caudoviricetes</taxon>
        <taxon>Jeanschmidtviridae</taxon>
        <taxon>Kikimoravirus</taxon>
        <taxon>Kikimoravirus kikimora</taxon>
    </lineage>
</organism>
<evidence type="ECO:0008006" key="3">
    <source>
        <dbReference type="Google" id="ProtNLM"/>
    </source>
</evidence>
<keyword evidence="2" id="KW-1185">Reference proteome</keyword>
<name>A0A9E7SMX1_9CAUD</name>
<dbReference type="Proteomes" id="UP001056576">
    <property type="component" value="Segment"/>
</dbReference>